<accession>A0A0F9GY78</accession>
<reference evidence="4" key="1">
    <citation type="journal article" date="2015" name="Nature">
        <title>Complex archaea that bridge the gap between prokaryotes and eukaryotes.</title>
        <authorList>
            <person name="Spang A."/>
            <person name="Saw J.H."/>
            <person name="Jorgensen S.L."/>
            <person name="Zaremba-Niedzwiedzka K."/>
            <person name="Martijn J."/>
            <person name="Lind A.E."/>
            <person name="van Eijk R."/>
            <person name="Schleper C."/>
            <person name="Guy L."/>
            <person name="Ettema T.J."/>
        </authorList>
    </citation>
    <scope>NUCLEOTIDE SEQUENCE</scope>
</reference>
<comment type="caution">
    <text evidence="4">The sequence shown here is derived from an EMBL/GenBank/DDBJ whole genome shotgun (WGS) entry which is preliminary data.</text>
</comment>
<protein>
    <recommendedName>
        <fullName evidence="3">Pseudouridine synthase I TruA alpha/beta domain-containing protein</fullName>
    </recommendedName>
</protein>
<keyword evidence="2" id="KW-0413">Isomerase</keyword>
<dbReference type="GO" id="GO:0009982">
    <property type="term" value="F:pseudouridine synthase activity"/>
    <property type="evidence" value="ECO:0007669"/>
    <property type="project" value="InterPro"/>
</dbReference>
<evidence type="ECO:0000256" key="1">
    <source>
        <dbReference type="ARBA" id="ARBA00022694"/>
    </source>
</evidence>
<dbReference type="Pfam" id="PF01416">
    <property type="entry name" value="PseudoU_synth_1"/>
    <property type="match status" value="1"/>
</dbReference>
<dbReference type="Gene3D" id="3.30.70.580">
    <property type="entry name" value="Pseudouridine synthase I, catalytic domain, N-terminal subdomain"/>
    <property type="match status" value="1"/>
</dbReference>
<dbReference type="AlphaFoldDB" id="A0A0F9GY78"/>
<dbReference type="EMBL" id="LAZR01026650">
    <property type="protein sequence ID" value="KKL68072.1"/>
    <property type="molecule type" value="Genomic_DNA"/>
</dbReference>
<gene>
    <name evidence="4" type="ORF">LCGC14_2128650</name>
</gene>
<dbReference type="InterPro" id="IPR020097">
    <property type="entry name" value="PsdUridine_synth_TruA_a/b_dom"/>
</dbReference>
<evidence type="ECO:0000256" key="2">
    <source>
        <dbReference type="ARBA" id="ARBA00023235"/>
    </source>
</evidence>
<sequence>MKEYKYKMLISYDGTNYFGWQIQKNKLTIQEAIQKELSKILKKNIKLIGAGRTDAKVHALEQVAHFSYNKKLDLKKVLFSLNSLLSDDIRKKNFASIRKALWKNSLWSPS</sequence>
<dbReference type="InterPro" id="IPR001406">
    <property type="entry name" value="PsdUridine_synth_TruA"/>
</dbReference>
<evidence type="ECO:0000259" key="3">
    <source>
        <dbReference type="Pfam" id="PF01416"/>
    </source>
</evidence>
<dbReference type="InterPro" id="IPR020103">
    <property type="entry name" value="PsdUridine_synth_cat_dom_sf"/>
</dbReference>
<dbReference type="FunFam" id="3.30.70.580:FF:000001">
    <property type="entry name" value="tRNA pseudouridine synthase A"/>
    <property type="match status" value="1"/>
</dbReference>
<feature type="domain" description="Pseudouridine synthase I TruA alpha/beta" evidence="3">
    <location>
        <begin position="10"/>
        <end position="96"/>
    </location>
</feature>
<keyword evidence="1" id="KW-0819">tRNA processing</keyword>
<dbReference type="InterPro" id="IPR020094">
    <property type="entry name" value="TruA/RsuA/RluB/E/F_N"/>
</dbReference>
<evidence type="ECO:0000313" key="4">
    <source>
        <dbReference type="EMBL" id="KKL68072.1"/>
    </source>
</evidence>
<proteinExistence type="predicted"/>
<organism evidence="4">
    <name type="scientific">marine sediment metagenome</name>
    <dbReference type="NCBI Taxonomy" id="412755"/>
    <lineage>
        <taxon>unclassified sequences</taxon>
        <taxon>metagenomes</taxon>
        <taxon>ecological metagenomes</taxon>
    </lineage>
</organism>
<dbReference type="SUPFAM" id="SSF55120">
    <property type="entry name" value="Pseudouridine synthase"/>
    <property type="match status" value="1"/>
</dbReference>
<dbReference type="GO" id="GO:0031119">
    <property type="term" value="P:tRNA pseudouridine synthesis"/>
    <property type="evidence" value="ECO:0007669"/>
    <property type="project" value="TreeGrafter"/>
</dbReference>
<dbReference type="PANTHER" id="PTHR11142">
    <property type="entry name" value="PSEUDOURIDYLATE SYNTHASE"/>
    <property type="match status" value="1"/>
</dbReference>
<feature type="non-terminal residue" evidence="4">
    <location>
        <position position="110"/>
    </location>
</feature>
<dbReference type="PANTHER" id="PTHR11142:SF0">
    <property type="entry name" value="TRNA PSEUDOURIDINE SYNTHASE-LIKE 1"/>
    <property type="match status" value="1"/>
</dbReference>
<dbReference type="GO" id="GO:0003723">
    <property type="term" value="F:RNA binding"/>
    <property type="evidence" value="ECO:0007669"/>
    <property type="project" value="InterPro"/>
</dbReference>
<name>A0A0F9GY78_9ZZZZ</name>